<protein>
    <submittedName>
        <fullName evidence="1">Uncharacterized protein</fullName>
    </submittedName>
</protein>
<proteinExistence type="predicted"/>
<evidence type="ECO:0000313" key="2">
    <source>
        <dbReference type="Proteomes" id="UP001152795"/>
    </source>
</evidence>
<dbReference type="AlphaFoldDB" id="A0A6S7K4C1"/>
<dbReference type="OrthoDB" id="5953917at2759"/>
<dbReference type="Proteomes" id="UP001152795">
    <property type="component" value="Unassembled WGS sequence"/>
</dbReference>
<gene>
    <name evidence="1" type="ORF">PACLA_8A069302</name>
</gene>
<organism evidence="1 2">
    <name type="scientific">Paramuricea clavata</name>
    <name type="common">Red gorgonian</name>
    <name type="synonym">Violescent sea-whip</name>
    <dbReference type="NCBI Taxonomy" id="317549"/>
    <lineage>
        <taxon>Eukaryota</taxon>
        <taxon>Metazoa</taxon>
        <taxon>Cnidaria</taxon>
        <taxon>Anthozoa</taxon>
        <taxon>Octocorallia</taxon>
        <taxon>Malacalcyonacea</taxon>
        <taxon>Plexauridae</taxon>
        <taxon>Paramuricea</taxon>
    </lineage>
</organism>
<reference evidence="1" key="1">
    <citation type="submission" date="2020-04" db="EMBL/GenBank/DDBJ databases">
        <authorList>
            <person name="Alioto T."/>
            <person name="Alioto T."/>
            <person name="Gomez Garrido J."/>
        </authorList>
    </citation>
    <scope>NUCLEOTIDE SEQUENCE</scope>
    <source>
        <strain evidence="1">A484AB</strain>
    </source>
</reference>
<name>A0A6S7K4C1_PARCT</name>
<evidence type="ECO:0000313" key="1">
    <source>
        <dbReference type="EMBL" id="CAB4037474.1"/>
    </source>
</evidence>
<keyword evidence="2" id="KW-1185">Reference proteome</keyword>
<dbReference type="EMBL" id="CACRXK020023130">
    <property type="protein sequence ID" value="CAB4037474.1"/>
    <property type="molecule type" value="Genomic_DNA"/>
</dbReference>
<comment type="caution">
    <text evidence="1">The sequence shown here is derived from an EMBL/GenBank/DDBJ whole genome shotgun (WGS) entry which is preliminary data.</text>
</comment>
<sequence>MHCELSQSKGQLQTTKGHIKSAIRGELENKKKINYEQLKFQLQQEKELQEVMIMKEQAEEWLKKKEAKKTLIEKYGKDTKVHKALIKDLVSLHTITSIHKLNLIHDFYNDGKIGNSAKCGVHINGQTRPCVRGPEENEASGKQDWKKRGRWGDREKLLFGNDGERNKKKQCIYCESKEHTAINCTKILDVAKRREILKQKNSCYNCATPDH</sequence>
<accession>A0A6S7K4C1</accession>